<feature type="region of interest" description="Disordered" evidence="1">
    <location>
        <begin position="234"/>
        <end position="253"/>
    </location>
</feature>
<organism evidence="2 3">
    <name type="scientific">Pisum sativum</name>
    <name type="common">Garden pea</name>
    <name type="synonym">Lathyrus oleraceus</name>
    <dbReference type="NCBI Taxonomy" id="3888"/>
    <lineage>
        <taxon>Eukaryota</taxon>
        <taxon>Viridiplantae</taxon>
        <taxon>Streptophyta</taxon>
        <taxon>Embryophyta</taxon>
        <taxon>Tracheophyta</taxon>
        <taxon>Spermatophyta</taxon>
        <taxon>Magnoliopsida</taxon>
        <taxon>eudicotyledons</taxon>
        <taxon>Gunneridae</taxon>
        <taxon>Pentapetalae</taxon>
        <taxon>rosids</taxon>
        <taxon>fabids</taxon>
        <taxon>Fabales</taxon>
        <taxon>Fabaceae</taxon>
        <taxon>Papilionoideae</taxon>
        <taxon>50 kb inversion clade</taxon>
        <taxon>NPAAA clade</taxon>
        <taxon>Hologalegina</taxon>
        <taxon>IRL clade</taxon>
        <taxon>Fabeae</taxon>
        <taxon>Lathyrus</taxon>
    </lineage>
</organism>
<dbReference type="AlphaFoldDB" id="A0A9D5B857"/>
<dbReference type="Proteomes" id="UP001058974">
    <property type="component" value="Chromosome 2"/>
</dbReference>
<proteinExistence type="predicted"/>
<evidence type="ECO:0000313" key="3">
    <source>
        <dbReference type="Proteomes" id="UP001058974"/>
    </source>
</evidence>
<feature type="compositionally biased region" description="Polar residues" evidence="1">
    <location>
        <begin position="238"/>
        <end position="253"/>
    </location>
</feature>
<sequence length="253" mass="28299">MASAANSNTKNDLPSTVSVKLNKDNYPIWRSLVLPIIRGCKLDGYMLGTKLCPAEFITKIDANEVTIKQLNPVYEDSQACDQQILGWLKNYMTQDLATQLLYYEKSKELWEKAQSLVGANTSSRVIYLNDPTPVITKSTKADTNPENAEEITQIKDVQDCHIESDHVNNSSPTNNPVHEAMDHFEAPDITQQNIVEPGPNTNSDTSMHTRSKSCIHKTQLPCIGLTETCIDDVEPTNGKESLTRSQWKEAMQN</sequence>
<dbReference type="Gramene" id="Psat02G0480500-T1">
    <property type="protein sequence ID" value="KAI5439162.1"/>
    <property type="gene ID" value="KIW84_024805"/>
</dbReference>
<comment type="caution">
    <text evidence="2">The sequence shown here is derived from an EMBL/GenBank/DDBJ whole genome shotgun (WGS) entry which is preliminary data.</text>
</comment>
<evidence type="ECO:0008006" key="4">
    <source>
        <dbReference type="Google" id="ProtNLM"/>
    </source>
</evidence>
<reference evidence="2 3" key="1">
    <citation type="journal article" date="2022" name="Nat. Genet.">
        <title>Improved pea reference genome and pan-genome highlight genomic features and evolutionary characteristics.</title>
        <authorList>
            <person name="Yang T."/>
            <person name="Liu R."/>
            <person name="Luo Y."/>
            <person name="Hu S."/>
            <person name="Wang D."/>
            <person name="Wang C."/>
            <person name="Pandey M.K."/>
            <person name="Ge S."/>
            <person name="Xu Q."/>
            <person name="Li N."/>
            <person name="Li G."/>
            <person name="Huang Y."/>
            <person name="Saxena R.K."/>
            <person name="Ji Y."/>
            <person name="Li M."/>
            <person name="Yan X."/>
            <person name="He Y."/>
            <person name="Liu Y."/>
            <person name="Wang X."/>
            <person name="Xiang C."/>
            <person name="Varshney R.K."/>
            <person name="Ding H."/>
            <person name="Gao S."/>
            <person name="Zong X."/>
        </authorList>
    </citation>
    <scope>NUCLEOTIDE SEQUENCE [LARGE SCALE GENOMIC DNA]</scope>
    <source>
        <strain evidence="2 3">cv. Zhongwan 6</strain>
    </source>
</reference>
<gene>
    <name evidence="2" type="ORF">KIW84_024805</name>
</gene>
<name>A0A9D5B857_PEA</name>
<dbReference type="PANTHER" id="PTHR37610">
    <property type="entry name" value="CCHC-TYPE DOMAIN-CONTAINING PROTEIN"/>
    <property type="match status" value="1"/>
</dbReference>
<dbReference type="EMBL" id="JAMSHJ010000002">
    <property type="protein sequence ID" value="KAI5439162.1"/>
    <property type="molecule type" value="Genomic_DNA"/>
</dbReference>
<dbReference type="PANTHER" id="PTHR37610:SF83">
    <property type="entry name" value="RETROTRANSPOSON COPIA-LIKE N-TERMINAL DOMAIN-CONTAINING PROTEIN"/>
    <property type="match status" value="1"/>
</dbReference>
<protein>
    <recommendedName>
        <fullName evidence="4">Retrotransposon Copia-like N-terminal domain-containing protein</fullName>
    </recommendedName>
</protein>
<evidence type="ECO:0000313" key="2">
    <source>
        <dbReference type="EMBL" id="KAI5439162.1"/>
    </source>
</evidence>
<keyword evidence="3" id="KW-1185">Reference proteome</keyword>
<evidence type="ECO:0000256" key="1">
    <source>
        <dbReference type="SAM" id="MobiDB-lite"/>
    </source>
</evidence>
<accession>A0A9D5B857</accession>